<keyword evidence="3" id="KW-1185">Reference proteome</keyword>
<feature type="domain" description="DNA primase/polymerase bifunctional N-terminal" evidence="1">
    <location>
        <begin position="20"/>
        <end position="180"/>
    </location>
</feature>
<name>A0ABN1E1M8_9ACTN</name>
<reference evidence="2 3" key="1">
    <citation type="journal article" date="2019" name="Int. J. Syst. Evol. Microbiol.">
        <title>The Global Catalogue of Microorganisms (GCM) 10K type strain sequencing project: providing services to taxonomists for standard genome sequencing and annotation.</title>
        <authorList>
            <consortium name="The Broad Institute Genomics Platform"/>
            <consortium name="The Broad Institute Genome Sequencing Center for Infectious Disease"/>
            <person name="Wu L."/>
            <person name="Ma J."/>
        </authorList>
    </citation>
    <scope>NUCLEOTIDE SEQUENCE [LARGE SCALE GENOMIC DNA]</scope>
    <source>
        <strain evidence="2 3">JCM 5052</strain>
    </source>
</reference>
<dbReference type="EMBL" id="BAAABZ010000072">
    <property type="protein sequence ID" value="GAA0556710.1"/>
    <property type="molecule type" value="Genomic_DNA"/>
</dbReference>
<gene>
    <name evidence="2" type="ORF">GCM10010390_68680</name>
</gene>
<proteinExistence type="predicted"/>
<accession>A0ABN1E1M8</accession>
<dbReference type="Proteomes" id="UP001501576">
    <property type="component" value="Unassembled WGS sequence"/>
</dbReference>
<dbReference type="RefSeq" id="WP_346160975.1">
    <property type="nucleotide sequence ID" value="NZ_BAAABZ010000072.1"/>
</dbReference>
<sequence length="300" mass="31485">MHQPAPPRRDHLTRTHVRTALELAQVGLPVLPLRKGKVPFGNCRTCAGIACGGRPNMKTPGPCQCPAVCHAWAAATTDPTVITSPAWAPAWRQAVAVAYHPGGAGLTVVDLDNAAAVAWARQTLPATRIVPTTRGEHWIYRGTMPSANQVRPGVDIKSRMAYARWLGPGTGPLAVLPSAVRALVEKEETTPARGAVVSSSPARAEWDRTVATGCRHTERYVRTGLQRGLDMVRSHTESGAGSQAFGVAQFLAAQHTKCPGPCGLDAIGQQIIAAAVSVGVPEAYAQRAVTNGLNGVGAAE</sequence>
<dbReference type="InterPro" id="IPR015330">
    <property type="entry name" value="DNA_primase/pol_bifunc_N"/>
</dbReference>
<evidence type="ECO:0000313" key="3">
    <source>
        <dbReference type="Proteomes" id="UP001501576"/>
    </source>
</evidence>
<dbReference type="SMART" id="SM00943">
    <property type="entry name" value="Prim-Pol"/>
    <property type="match status" value="1"/>
</dbReference>
<comment type="caution">
    <text evidence="2">The sequence shown here is derived from an EMBL/GenBank/DDBJ whole genome shotgun (WGS) entry which is preliminary data.</text>
</comment>
<organism evidence="2 3">
    <name type="scientific">Streptomyces mordarskii</name>
    <dbReference type="NCBI Taxonomy" id="1226758"/>
    <lineage>
        <taxon>Bacteria</taxon>
        <taxon>Bacillati</taxon>
        <taxon>Actinomycetota</taxon>
        <taxon>Actinomycetes</taxon>
        <taxon>Kitasatosporales</taxon>
        <taxon>Streptomycetaceae</taxon>
        <taxon>Streptomyces</taxon>
    </lineage>
</organism>
<evidence type="ECO:0000259" key="1">
    <source>
        <dbReference type="SMART" id="SM00943"/>
    </source>
</evidence>
<evidence type="ECO:0000313" key="2">
    <source>
        <dbReference type="EMBL" id="GAA0556710.1"/>
    </source>
</evidence>
<protein>
    <submittedName>
        <fullName evidence="2">Bifunctional DNA primase/polymerase</fullName>
    </submittedName>
</protein>